<reference evidence="3 4" key="1">
    <citation type="journal article" date="2018" name="Int. J. Syst. Evol. Microbiol.">
        <title>Pseudooceanicola lipolyticus sp. nov., a marine alphaproteobacterium, reclassification of Oceanicola flagellatus as Pseudooceanicola flagellatus comb. nov. and emended description of the genus Pseudooceanicola.</title>
        <authorList>
            <person name="Huang M.-M."/>
            <person name="Guo L.-L."/>
            <person name="Wu Y.-H."/>
            <person name="Lai Q.-L."/>
            <person name="Shao Z.-Z."/>
            <person name="Wang C.-S."/>
            <person name="Wu M."/>
            <person name="Xu X.-W."/>
        </authorList>
    </citation>
    <scope>NUCLEOTIDE SEQUENCE [LARGE SCALE GENOMIC DNA]</scope>
    <source>
        <strain evidence="3 4">157</strain>
    </source>
</reference>
<keyword evidence="1" id="KW-0560">Oxidoreductase</keyword>
<feature type="domain" description="FAD dependent oxidoreductase" evidence="2">
    <location>
        <begin position="4"/>
        <end position="400"/>
    </location>
</feature>
<dbReference type="Gene3D" id="3.30.9.10">
    <property type="entry name" value="D-Amino Acid Oxidase, subunit A, domain 2"/>
    <property type="match status" value="1"/>
</dbReference>
<name>A0A2M8J749_9RHOB</name>
<evidence type="ECO:0000313" key="3">
    <source>
        <dbReference type="EMBL" id="PJE38601.1"/>
    </source>
</evidence>
<dbReference type="RefSeq" id="WP_100160730.1">
    <property type="nucleotide sequence ID" value="NZ_PGTB01000001.1"/>
</dbReference>
<keyword evidence="4" id="KW-1185">Reference proteome</keyword>
<evidence type="ECO:0000259" key="2">
    <source>
        <dbReference type="Pfam" id="PF01266"/>
    </source>
</evidence>
<dbReference type="AlphaFoldDB" id="A0A2M8J749"/>
<dbReference type="GO" id="GO:0016491">
    <property type="term" value="F:oxidoreductase activity"/>
    <property type="evidence" value="ECO:0007669"/>
    <property type="project" value="UniProtKB-KW"/>
</dbReference>
<evidence type="ECO:0000313" key="4">
    <source>
        <dbReference type="Proteomes" id="UP000231553"/>
    </source>
</evidence>
<dbReference type="OrthoDB" id="9805337at2"/>
<dbReference type="Proteomes" id="UP000231553">
    <property type="component" value="Unassembled WGS sequence"/>
</dbReference>
<gene>
    <name evidence="3" type="ORF">CVM52_00295</name>
</gene>
<organism evidence="3 4">
    <name type="scientific">Pseudooceanicola lipolyticus</name>
    <dbReference type="NCBI Taxonomy" id="2029104"/>
    <lineage>
        <taxon>Bacteria</taxon>
        <taxon>Pseudomonadati</taxon>
        <taxon>Pseudomonadota</taxon>
        <taxon>Alphaproteobacteria</taxon>
        <taxon>Rhodobacterales</taxon>
        <taxon>Paracoccaceae</taxon>
        <taxon>Pseudooceanicola</taxon>
    </lineage>
</organism>
<dbReference type="Gene3D" id="3.50.50.60">
    <property type="entry name" value="FAD/NAD(P)-binding domain"/>
    <property type="match status" value="2"/>
</dbReference>
<comment type="caution">
    <text evidence="3">The sequence shown here is derived from an EMBL/GenBank/DDBJ whole genome shotgun (WGS) entry which is preliminary data.</text>
</comment>
<dbReference type="PANTHER" id="PTHR13847">
    <property type="entry name" value="SARCOSINE DEHYDROGENASE-RELATED"/>
    <property type="match status" value="1"/>
</dbReference>
<dbReference type="PANTHER" id="PTHR13847:SF289">
    <property type="entry name" value="GLYCINE OXIDASE"/>
    <property type="match status" value="1"/>
</dbReference>
<protein>
    <submittedName>
        <fullName evidence="3">Amino acid dehydrogenase</fullName>
    </submittedName>
</protein>
<dbReference type="InterPro" id="IPR036188">
    <property type="entry name" value="FAD/NAD-bd_sf"/>
</dbReference>
<dbReference type="EMBL" id="PGTB01000001">
    <property type="protein sequence ID" value="PJE38601.1"/>
    <property type="molecule type" value="Genomic_DNA"/>
</dbReference>
<proteinExistence type="predicted"/>
<dbReference type="SUPFAM" id="SSF54373">
    <property type="entry name" value="FAD-linked reductases, C-terminal domain"/>
    <property type="match status" value="1"/>
</dbReference>
<accession>A0A2M8J749</accession>
<dbReference type="Pfam" id="PF01266">
    <property type="entry name" value="DAO"/>
    <property type="match status" value="1"/>
</dbReference>
<evidence type="ECO:0000256" key="1">
    <source>
        <dbReference type="ARBA" id="ARBA00023002"/>
    </source>
</evidence>
<dbReference type="InterPro" id="IPR006076">
    <property type="entry name" value="FAD-dep_OxRdtase"/>
</dbReference>
<dbReference type="SUPFAM" id="SSF51905">
    <property type="entry name" value="FAD/NAD(P)-binding domain"/>
    <property type="match status" value="1"/>
</dbReference>
<sequence>MKADIAVLGAGIIGAHTAVQLAERGLKVVLVDPGPPGGEQAASFGNAAWLSSHSVTPPTSPGIWKQVPKWLRDPLGPLSLRPAYLPKALPWLLQYLSAGATEQKLRGIAAELRTLLIDAPKLHAEIATRAGVPELIDADSGLMHIYPDRASYEADGLGWRIRRELGIVCDEIEGPELARCQPDLARTYTFAVNVPEAGQCLDPGAYCAALVSFAQSMGARRIAAHATGFRSENGRLRAVETSQGEIACDAAVIACGARSAALARKAGDRVPLESERGYHVTVEGGANMPGPTTSVMVSDRKVVITRLAQGIRCAGQVEIAGPDAAPDWRRAEIMRTHLAAIFPGLDTSDARVWLGLRPSLPDGKPVIAAARNIKGVVHCFGHGHVGLVSSARSGRLAAQLVTGETPEIDLAPFSSDRFR</sequence>
<dbReference type="GO" id="GO:0005737">
    <property type="term" value="C:cytoplasm"/>
    <property type="evidence" value="ECO:0007669"/>
    <property type="project" value="TreeGrafter"/>
</dbReference>